<keyword evidence="2" id="KW-1185">Reference proteome</keyword>
<accession>A0A074KEL3</accession>
<dbReference type="STRING" id="1353528.DT23_14885"/>
<proteinExistence type="predicted"/>
<gene>
    <name evidence="1" type="ORF">DT23_14885</name>
</gene>
<sequence length="37" mass="4035">MFESLVMRRVIGLVGDHAQMGMALRQASTATGWNVSL</sequence>
<comment type="caution">
    <text evidence="1">The sequence shown here is derived from an EMBL/GenBank/DDBJ whole genome shotgun (WGS) entry which is preliminary data.</text>
</comment>
<organism evidence="1 2">
    <name type="scientific">Thioclava indica</name>
    <dbReference type="NCBI Taxonomy" id="1353528"/>
    <lineage>
        <taxon>Bacteria</taxon>
        <taxon>Pseudomonadati</taxon>
        <taxon>Pseudomonadota</taxon>
        <taxon>Alphaproteobacteria</taxon>
        <taxon>Rhodobacterales</taxon>
        <taxon>Paracoccaceae</taxon>
        <taxon>Thioclava</taxon>
    </lineage>
</organism>
<reference evidence="1 2" key="1">
    <citation type="journal article" date="2015" name="Antonie Van Leeuwenhoek">
        <title>Thioclava indica sp. nov., isolated from surface seawater of the Indian Ocean.</title>
        <authorList>
            <person name="Liu Y."/>
            <person name="Lai Q."/>
            <person name="Du J."/>
            <person name="Xu H."/>
            <person name="Jiang L."/>
            <person name="Shao Z."/>
        </authorList>
    </citation>
    <scope>NUCLEOTIDE SEQUENCE [LARGE SCALE GENOMIC DNA]</scope>
    <source>
        <strain evidence="1 2">DT23-4</strain>
    </source>
</reference>
<evidence type="ECO:0000313" key="2">
    <source>
        <dbReference type="Proteomes" id="UP000027471"/>
    </source>
</evidence>
<name>A0A074KEL3_9RHOB</name>
<protein>
    <submittedName>
        <fullName evidence="1">Uncharacterized protein</fullName>
    </submittedName>
</protein>
<evidence type="ECO:0000313" key="1">
    <source>
        <dbReference type="EMBL" id="KEO60007.1"/>
    </source>
</evidence>
<dbReference type="AlphaFoldDB" id="A0A074KEL3"/>
<dbReference type="Proteomes" id="UP000027471">
    <property type="component" value="Unassembled WGS sequence"/>
</dbReference>
<dbReference type="EMBL" id="AUNB01000025">
    <property type="protein sequence ID" value="KEO60007.1"/>
    <property type="molecule type" value="Genomic_DNA"/>
</dbReference>